<dbReference type="InterPro" id="IPR018060">
    <property type="entry name" value="HTH_AraC"/>
</dbReference>
<dbReference type="PROSITE" id="PS01124">
    <property type="entry name" value="HTH_ARAC_FAMILY_2"/>
    <property type="match status" value="1"/>
</dbReference>
<comment type="caution">
    <text evidence="6">The sequence shown here is derived from an EMBL/GenBank/DDBJ whole genome shotgun (WGS) entry which is preliminary data.</text>
</comment>
<dbReference type="Proteomes" id="UP000323608">
    <property type="component" value="Unassembled WGS sequence"/>
</dbReference>
<evidence type="ECO:0000313" key="7">
    <source>
        <dbReference type="Proteomes" id="UP000323608"/>
    </source>
</evidence>
<dbReference type="Pfam" id="PF12833">
    <property type="entry name" value="HTH_18"/>
    <property type="match status" value="1"/>
</dbReference>
<dbReference type="OrthoDB" id="9804543at2"/>
<proteinExistence type="predicted"/>
<dbReference type="PANTHER" id="PTHR11019">
    <property type="entry name" value="HTH-TYPE TRANSCRIPTIONAL REGULATOR NIMR"/>
    <property type="match status" value="1"/>
</dbReference>
<evidence type="ECO:0000256" key="2">
    <source>
        <dbReference type="ARBA" id="ARBA00023015"/>
    </source>
</evidence>
<dbReference type="GO" id="GO:0003700">
    <property type="term" value="F:DNA-binding transcription factor activity"/>
    <property type="evidence" value="ECO:0007669"/>
    <property type="project" value="InterPro"/>
</dbReference>
<feature type="domain" description="HTH araC/xylS-type" evidence="5">
    <location>
        <begin position="170"/>
        <end position="267"/>
    </location>
</feature>
<dbReference type="EMBL" id="VNIP01000003">
    <property type="protein sequence ID" value="KAA1184516.1"/>
    <property type="molecule type" value="Genomic_DNA"/>
</dbReference>
<dbReference type="Pfam" id="PF02311">
    <property type="entry name" value="AraC_binding"/>
    <property type="match status" value="1"/>
</dbReference>
<evidence type="ECO:0000313" key="6">
    <source>
        <dbReference type="EMBL" id="KAA1184516.1"/>
    </source>
</evidence>
<dbReference type="CDD" id="cd06124">
    <property type="entry name" value="cupin_NimR-like_N"/>
    <property type="match status" value="1"/>
</dbReference>
<sequence>MISKSGQSSEALLSCYAECDPDSLDRTAFAVRLDFSQYKAEVPLHQHRQGQLVMALHGAVTCRTEKALWIVPPDCGVWIPGGILHSNQATSNAHLSYLFVEPGAAALPMECCTLSVSPMLREMILRLADVPVNFAGNEHIERLVRVMLDELVQMPIEALSLPASHHPKINAITAALTDDPSDRRTLADWAAHVAMSERSLKRLMVEETGLTFGRWRRQLHLVIALRELASGASVQRVSSDLGYESPTAFIVMFKKALGTTPARYFSSQSADRSPRSN</sequence>
<dbReference type="Gene3D" id="1.10.10.60">
    <property type="entry name" value="Homeodomain-like"/>
    <property type="match status" value="1"/>
</dbReference>
<dbReference type="SUPFAM" id="SSF51182">
    <property type="entry name" value="RmlC-like cupins"/>
    <property type="match status" value="1"/>
</dbReference>
<dbReference type="SUPFAM" id="SSF46689">
    <property type="entry name" value="Homeodomain-like"/>
    <property type="match status" value="1"/>
</dbReference>
<dbReference type="InterPro" id="IPR014710">
    <property type="entry name" value="RmlC-like_jellyroll"/>
</dbReference>
<keyword evidence="4" id="KW-0804">Transcription</keyword>
<organism evidence="6 7">
    <name type="scientific">Rhizobium tropici</name>
    <dbReference type="NCBI Taxonomy" id="398"/>
    <lineage>
        <taxon>Bacteria</taxon>
        <taxon>Pseudomonadati</taxon>
        <taxon>Pseudomonadota</taxon>
        <taxon>Alphaproteobacteria</taxon>
        <taxon>Hyphomicrobiales</taxon>
        <taxon>Rhizobiaceae</taxon>
        <taxon>Rhizobium/Agrobacterium group</taxon>
        <taxon>Rhizobium</taxon>
    </lineage>
</organism>
<dbReference type="AlphaFoldDB" id="A0A5B0WCC8"/>
<name>A0A5B0WCC8_RHITR</name>
<dbReference type="SMART" id="SM00342">
    <property type="entry name" value="HTH_ARAC"/>
    <property type="match status" value="1"/>
</dbReference>
<dbReference type="RefSeq" id="WP_149633299.1">
    <property type="nucleotide sequence ID" value="NZ_VNIP01000003.1"/>
</dbReference>
<evidence type="ECO:0000259" key="5">
    <source>
        <dbReference type="PROSITE" id="PS01124"/>
    </source>
</evidence>
<keyword evidence="3" id="KW-0238">DNA-binding</keyword>
<reference evidence="6 7" key="1">
    <citation type="submission" date="2019-07" db="EMBL/GenBank/DDBJ databases">
        <title>The Draft Genome Sequence of Rhizobium tropici SARCC-755 Associated with Superior Nodulation on Pigeonpea (Cajanus cajan (L.) Millsp.).</title>
        <authorList>
            <person name="Bopape F.L."/>
            <person name="Hassen A.I."/>
            <person name="Swanevelder Z.H."/>
            <person name="Gwata E.T."/>
        </authorList>
    </citation>
    <scope>NUCLEOTIDE SEQUENCE [LARGE SCALE GENOMIC DNA]</scope>
    <source>
        <strain evidence="6 7">SARCC-755</strain>
    </source>
</reference>
<dbReference type="InterPro" id="IPR003313">
    <property type="entry name" value="AraC-bd"/>
</dbReference>
<gene>
    <name evidence="6" type="ORF">FP026_03835</name>
</gene>
<dbReference type="InterPro" id="IPR011051">
    <property type="entry name" value="RmlC_Cupin_sf"/>
</dbReference>
<dbReference type="Gene3D" id="2.60.120.10">
    <property type="entry name" value="Jelly Rolls"/>
    <property type="match status" value="1"/>
</dbReference>
<dbReference type="FunFam" id="1.10.10.60:FF:000132">
    <property type="entry name" value="AraC family transcriptional regulator"/>
    <property type="match status" value="1"/>
</dbReference>
<evidence type="ECO:0000256" key="4">
    <source>
        <dbReference type="ARBA" id="ARBA00023163"/>
    </source>
</evidence>
<protein>
    <submittedName>
        <fullName evidence="6">AraC family transcriptional regulator</fullName>
    </submittedName>
</protein>
<keyword evidence="2" id="KW-0805">Transcription regulation</keyword>
<evidence type="ECO:0000256" key="3">
    <source>
        <dbReference type="ARBA" id="ARBA00023125"/>
    </source>
</evidence>
<dbReference type="InterPro" id="IPR009057">
    <property type="entry name" value="Homeodomain-like_sf"/>
</dbReference>
<dbReference type="GO" id="GO:0043565">
    <property type="term" value="F:sequence-specific DNA binding"/>
    <property type="evidence" value="ECO:0007669"/>
    <property type="project" value="InterPro"/>
</dbReference>
<accession>A0A5B0WCC8</accession>
<evidence type="ECO:0000256" key="1">
    <source>
        <dbReference type="ARBA" id="ARBA00022491"/>
    </source>
</evidence>
<keyword evidence="1" id="KW-0678">Repressor</keyword>
<dbReference type="PANTHER" id="PTHR11019:SF199">
    <property type="entry name" value="HTH-TYPE TRANSCRIPTIONAL REGULATOR NIMR"/>
    <property type="match status" value="1"/>
</dbReference>